<keyword evidence="2" id="KW-1185">Reference proteome</keyword>
<reference evidence="1" key="2">
    <citation type="submission" date="2020-09" db="EMBL/GenBank/DDBJ databases">
        <authorList>
            <person name="Sun Q."/>
            <person name="Ohkuma M."/>
        </authorList>
    </citation>
    <scope>NUCLEOTIDE SEQUENCE</scope>
    <source>
        <strain evidence="1">JCM 4346</strain>
    </source>
</reference>
<evidence type="ECO:0000313" key="1">
    <source>
        <dbReference type="EMBL" id="GGR25965.1"/>
    </source>
</evidence>
<dbReference type="Proteomes" id="UP000658320">
    <property type="component" value="Unassembled WGS sequence"/>
</dbReference>
<sequence>MRRYPIVRRRALRPRWRWSAWRERRSPLAAGRDETLVYEIDGTFATGVADPARATAVSLVDVGRRDVHAGWELAASDLAWDFPVTLTFHCTVVDPVAVVRARRTGGVWDVRRVLAADPRPGTLHRRHPDGDEDGLRRALTALLAPRPAYQEIPGVRVELAWVDVGPAALLDIDEA</sequence>
<organism evidence="1 2">
    <name type="scientific">Streptomyces aurantiogriseus</name>
    <dbReference type="NCBI Taxonomy" id="66870"/>
    <lineage>
        <taxon>Bacteria</taxon>
        <taxon>Bacillati</taxon>
        <taxon>Actinomycetota</taxon>
        <taxon>Actinomycetes</taxon>
        <taxon>Kitasatosporales</taxon>
        <taxon>Streptomycetaceae</taxon>
        <taxon>Streptomyces</taxon>
    </lineage>
</organism>
<reference evidence="1" key="1">
    <citation type="journal article" date="2014" name="Int. J. Syst. Evol. Microbiol.">
        <title>Complete genome sequence of Corynebacterium casei LMG S-19264T (=DSM 44701T), isolated from a smear-ripened cheese.</title>
        <authorList>
            <consortium name="US DOE Joint Genome Institute (JGI-PGF)"/>
            <person name="Walter F."/>
            <person name="Albersmeier A."/>
            <person name="Kalinowski J."/>
            <person name="Ruckert C."/>
        </authorList>
    </citation>
    <scope>NUCLEOTIDE SEQUENCE</scope>
    <source>
        <strain evidence="1">JCM 4346</strain>
    </source>
</reference>
<dbReference type="EMBL" id="BMSX01000011">
    <property type="protein sequence ID" value="GGR25965.1"/>
    <property type="molecule type" value="Genomic_DNA"/>
</dbReference>
<proteinExistence type="predicted"/>
<comment type="caution">
    <text evidence="1">The sequence shown here is derived from an EMBL/GenBank/DDBJ whole genome shotgun (WGS) entry which is preliminary data.</text>
</comment>
<gene>
    <name evidence="1" type="ORF">GCM10010251_47640</name>
</gene>
<name>A0A918CK89_9ACTN</name>
<accession>A0A918CK89</accession>
<dbReference type="RefSeq" id="WP_189939718.1">
    <property type="nucleotide sequence ID" value="NZ_BMSX01000011.1"/>
</dbReference>
<protein>
    <submittedName>
        <fullName evidence="1">Uncharacterized protein</fullName>
    </submittedName>
</protein>
<dbReference type="AlphaFoldDB" id="A0A918CK89"/>
<evidence type="ECO:0000313" key="2">
    <source>
        <dbReference type="Proteomes" id="UP000658320"/>
    </source>
</evidence>